<reference evidence="3" key="1">
    <citation type="journal article" date="2021" name="PeerJ">
        <title>Extensive microbial diversity within the chicken gut microbiome revealed by metagenomics and culture.</title>
        <authorList>
            <person name="Gilroy R."/>
            <person name="Ravi A."/>
            <person name="Getino M."/>
            <person name="Pursley I."/>
            <person name="Horton D.L."/>
            <person name="Alikhan N.F."/>
            <person name="Baker D."/>
            <person name="Gharbi K."/>
            <person name="Hall N."/>
            <person name="Watson M."/>
            <person name="Adriaenssens E.M."/>
            <person name="Foster-Nyarko E."/>
            <person name="Jarju S."/>
            <person name="Secka A."/>
            <person name="Antonio M."/>
            <person name="Oren A."/>
            <person name="Chaudhuri R.R."/>
            <person name="La Ragione R."/>
            <person name="Hildebrand F."/>
            <person name="Pallen M.J."/>
        </authorList>
    </citation>
    <scope>NUCLEOTIDE SEQUENCE</scope>
    <source>
        <strain evidence="3">CHK180-15479</strain>
    </source>
</reference>
<dbReference type="SUPFAM" id="SSF63817">
    <property type="entry name" value="Sortase"/>
    <property type="match status" value="1"/>
</dbReference>
<dbReference type="InterPro" id="IPR023365">
    <property type="entry name" value="Sortase_dom-sf"/>
</dbReference>
<dbReference type="InterPro" id="IPR009835">
    <property type="entry name" value="SrtB"/>
</dbReference>
<dbReference type="AlphaFoldDB" id="A0A9D2N1E5"/>
<evidence type="ECO:0000313" key="4">
    <source>
        <dbReference type="Proteomes" id="UP000823910"/>
    </source>
</evidence>
<proteinExistence type="predicted"/>
<accession>A0A9D2N1E5</accession>
<protein>
    <submittedName>
        <fullName evidence="3">Class B sortase</fullName>
        <ecNumber evidence="3">3.4.22.71</ecNumber>
    </submittedName>
</protein>
<feature type="active site" description="Acyl-thioester intermediate" evidence="2">
    <location>
        <position position="237"/>
    </location>
</feature>
<dbReference type="InterPro" id="IPR005754">
    <property type="entry name" value="Sortase"/>
</dbReference>
<dbReference type="Pfam" id="PF04203">
    <property type="entry name" value="Sortase"/>
    <property type="match status" value="1"/>
</dbReference>
<name>A0A9D2N1E5_9FIRM</name>
<dbReference type="CDD" id="cd05826">
    <property type="entry name" value="Sortase_B"/>
    <property type="match status" value="1"/>
</dbReference>
<evidence type="ECO:0000256" key="2">
    <source>
        <dbReference type="PIRSR" id="PIRSR605754-1"/>
    </source>
</evidence>
<dbReference type="EC" id="3.4.22.71" evidence="3"/>
<sequence>MKRVLYWVLVLACLGGVLTGGYMTGSQLLAYRAAGQAYEELSGYISSTAAEDASETQGTSSGSERVLPAGVRVDFDGLSEVNPQVVGWIFGPDTVISYPIVQGEDNTYYLHRLFTGESNGSGCIFLDAACAGDFSGDHSIIYGHHMKNGTMFASLGEYASQDYYESHPYFQLSTPQGDWRVDVFSAYVADVGQEAWQIELGEEEERQEWIRQVSARSAVQCHTAPEEGERILTLSTCSYEFADARFVVHGVMRPWK</sequence>
<evidence type="ECO:0000313" key="3">
    <source>
        <dbReference type="EMBL" id="HJC07030.1"/>
    </source>
</evidence>
<dbReference type="Gene3D" id="2.40.260.10">
    <property type="entry name" value="Sortase"/>
    <property type="match status" value="1"/>
</dbReference>
<dbReference type="Proteomes" id="UP000823910">
    <property type="component" value="Unassembled WGS sequence"/>
</dbReference>
<dbReference type="NCBIfam" id="TIGR03064">
    <property type="entry name" value="sortase_srtB"/>
    <property type="match status" value="1"/>
</dbReference>
<keyword evidence="1 3" id="KW-0378">Hydrolase</keyword>
<comment type="caution">
    <text evidence="3">The sequence shown here is derived from an EMBL/GenBank/DDBJ whole genome shotgun (WGS) entry which is preliminary data.</text>
</comment>
<dbReference type="GO" id="GO:0016787">
    <property type="term" value="F:hydrolase activity"/>
    <property type="evidence" value="ECO:0007669"/>
    <property type="project" value="UniProtKB-KW"/>
</dbReference>
<gene>
    <name evidence="3" type="primary">srtB</name>
    <name evidence="3" type="ORF">H9704_12950</name>
</gene>
<organism evidence="3 4">
    <name type="scientific">Candidatus Enterocloster excrementipullorum</name>
    <dbReference type="NCBI Taxonomy" id="2838559"/>
    <lineage>
        <taxon>Bacteria</taxon>
        <taxon>Bacillati</taxon>
        <taxon>Bacillota</taxon>
        <taxon>Clostridia</taxon>
        <taxon>Lachnospirales</taxon>
        <taxon>Lachnospiraceae</taxon>
        <taxon>Enterocloster</taxon>
    </lineage>
</organism>
<reference evidence="3" key="2">
    <citation type="submission" date="2021-04" db="EMBL/GenBank/DDBJ databases">
        <authorList>
            <person name="Gilroy R."/>
        </authorList>
    </citation>
    <scope>NUCLEOTIDE SEQUENCE</scope>
    <source>
        <strain evidence="3">CHK180-15479</strain>
    </source>
</reference>
<dbReference type="EMBL" id="DWWT01000069">
    <property type="protein sequence ID" value="HJC07030.1"/>
    <property type="molecule type" value="Genomic_DNA"/>
</dbReference>
<evidence type="ECO:0000256" key="1">
    <source>
        <dbReference type="ARBA" id="ARBA00022801"/>
    </source>
</evidence>
<feature type="active site" description="Proton donor/acceptor" evidence="2">
    <location>
        <position position="144"/>
    </location>
</feature>